<proteinExistence type="predicted"/>
<evidence type="ECO:0000313" key="3">
    <source>
        <dbReference type="Proteomes" id="UP000076798"/>
    </source>
</evidence>
<evidence type="ECO:0000313" key="2">
    <source>
        <dbReference type="EMBL" id="KZT39332.1"/>
    </source>
</evidence>
<organism evidence="2 3">
    <name type="scientific">Sistotremastrum suecicum HHB10207 ss-3</name>
    <dbReference type="NCBI Taxonomy" id="1314776"/>
    <lineage>
        <taxon>Eukaryota</taxon>
        <taxon>Fungi</taxon>
        <taxon>Dikarya</taxon>
        <taxon>Basidiomycota</taxon>
        <taxon>Agaricomycotina</taxon>
        <taxon>Agaricomycetes</taxon>
        <taxon>Sistotremastrales</taxon>
        <taxon>Sistotremastraceae</taxon>
        <taxon>Sistotremastrum</taxon>
    </lineage>
</organism>
<name>A0A166E941_9AGAM</name>
<feature type="compositionally biased region" description="Polar residues" evidence="1">
    <location>
        <begin position="1"/>
        <end position="11"/>
    </location>
</feature>
<feature type="compositionally biased region" description="Basic and acidic residues" evidence="1">
    <location>
        <begin position="31"/>
        <end position="50"/>
    </location>
</feature>
<accession>A0A166E941</accession>
<gene>
    <name evidence="2" type="ORF">SISSUDRAFT_1045804</name>
</gene>
<dbReference type="EMBL" id="KV428048">
    <property type="protein sequence ID" value="KZT39332.1"/>
    <property type="molecule type" value="Genomic_DNA"/>
</dbReference>
<feature type="region of interest" description="Disordered" evidence="1">
    <location>
        <begin position="1"/>
        <end position="89"/>
    </location>
</feature>
<evidence type="ECO:0000256" key="1">
    <source>
        <dbReference type="SAM" id="MobiDB-lite"/>
    </source>
</evidence>
<dbReference type="Proteomes" id="UP000076798">
    <property type="component" value="Unassembled WGS sequence"/>
</dbReference>
<keyword evidence="3" id="KW-1185">Reference proteome</keyword>
<feature type="compositionally biased region" description="Basic and acidic residues" evidence="1">
    <location>
        <begin position="80"/>
        <end position="89"/>
    </location>
</feature>
<sequence length="89" mass="9877">MVQLESGTQADQDGEEHHDEVPLLRGAAHHGNRDDGERMGEDVEEEDRKPYSCPAPSYHEVAQSNTPPPLTSSHIPQHPSRTDTRPNIS</sequence>
<reference evidence="2 3" key="1">
    <citation type="journal article" date="2016" name="Mol. Biol. Evol.">
        <title>Comparative Genomics of Early-Diverging Mushroom-Forming Fungi Provides Insights into the Origins of Lignocellulose Decay Capabilities.</title>
        <authorList>
            <person name="Nagy L.G."/>
            <person name="Riley R."/>
            <person name="Tritt A."/>
            <person name="Adam C."/>
            <person name="Daum C."/>
            <person name="Floudas D."/>
            <person name="Sun H."/>
            <person name="Yadav J.S."/>
            <person name="Pangilinan J."/>
            <person name="Larsson K.H."/>
            <person name="Matsuura K."/>
            <person name="Barry K."/>
            <person name="Labutti K."/>
            <person name="Kuo R."/>
            <person name="Ohm R.A."/>
            <person name="Bhattacharya S.S."/>
            <person name="Shirouzu T."/>
            <person name="Yoshinaga Y."/>
            <person name="Martin F.M."/>
            <person name="Grigoriev I.V."/>
            <person name="Hibbett D.S."/>
        </authorList>
    </citation>
    <scope>NUCLEOTIDE SEQUENCE [LARGE SCALE GENOMIC DNA]</scope>
    <source>
        <strain evidence="2 3">HHB10207 ss-3</strain>
    </source>
</reference>
<dbReference type="AlphaFoldDB" id="A0A166E941"/>
<protein>
    <submittedName>
        <fullName evidence="2">Uncharacterized protein</fullName>
    </submittedName>
</protein>